<reference evidence="2" key="1">
    <citation type="journal article" date="2023" name="Arch. Microbiol.">
        <title>Desulfoferula mesophilus gen. nov. sp. nov., a mesophilic sulfate-reducing bacterium isolated from a brackish lake sediment.</title>
        <authorList>
            <person name="Watanabe T."/>
            <person name="Yabe T."/>
            <person name="Tsuji J.M."/>
            <person name="Fukui M."/>
        </authorList>
    </citation>
    <scope>NUCLEOTIDE SEQUENCE [LARGE SCALE GENOMIC DNA]</scope>
    <source>
        <strain evidence="2">12FAK</strain>
    </source>
</reference>
<organism evidence="1 2">
    <name type="scientific">Desulfoferula mesophila</name>
    <dbReference type="NCBI Taxonomy" id="3058419"/>
    <lineage>
        <taxon>Bacteria</taxon>
        <taxon>Pseudomonadati</taxon>
        <taxon>Thermodesulfobacteriota</taxon>
        <taxon>Desulfarculia</taxon>
        <taxon>Desulfarculales</taxon>
        <taxon>Desulfarculaceae</taxon>
        <taxon>Desulfoferula</taxon>
    </lineage>
</organism>
<proteinExistence type="predicted"/>
<accession>A0AAU9EVZ6</accession>
<dbReference type="AlphaFoldDB" id="A0AAU9EVZ6"/>
<evidence type="ECO:0000313" key="2">
    <source>
        <dbReference type="Proteomes" id="UP001366166"/>
    </source>
</evidence>
<dbReference type="Proteomes" id="UP001366166">
    <property type="component" value="Chromosome"/>
</dbReference>
<dbReference type="Pfam" id="PF20181">
    <property type="entry name" value="DUF6544"/>
    <property type="match status" value="1"/>
</dbReference>
<evidence type="ECO:0000313" key="1">
    <source>
        <dbReference type="EMBL" id="BEQ13037.1"/>
    </source>
</evidence>
<protein>
    <submittedName>
        <fullName evidence="1">Uncharacterized protein</fullName>
    </submittedName>
</protein>
<sequence length="277" mass="30919">MFYILAIIIGLALLAAGLGWWGGRRTYRQFNESQTTLERVAQGIAWQPESLAALPEPVARYLGQALPQAGGPLRLARAKMSGSIRLNPNGPWQKWTGRQVWCLRPPAFMWSARMSAKPLLPMYVRDGLIKGQGGLLVRLWGWLTLARATASPELDLGSLQRWLAEAPMFPPALLPGPELTWRGEGEAAATAILNDQAGRVEARFSFDERGLPATCRVEQRPRQQPDGSFAPTPWLARYDGWRKQGGMLLPTQCEAVWLMEGEEFCYLRLNIGQADFF</sequence>
<gene>
    <name evidence="1" type="ORF">FAK_01030</name>
</gene>
<dbReference type="EMBL" id="AP028679">
    <property type="protein sequence ID" value="BEQ13037.1"/>
    <property type="molecule type" value="Genomic_DNA"/>
</dbReference>
<dbReference type="KEGG" id="dmp:FAK_01030"/>
<keyword evidence="2" id="KW-1185">Reference proteome</keyword>
<dbReference type="RefSeq" id="WP_338604242.1">
    <property type="nucleotide sequence ID" value="NZ_AP028679.1"/>
</dbReference>
<dbReference type="InterPro" id="IPR046674">
    <property type="entry name" value="DUF6544"/>
</dbReference>
<name>A0AAU9EVZ6_9BACT</name>